<evidence type="ECO:0000313" key="2">
    <source>
        <dbReference type="Proteomes" id="UP001642540"/>
    </source>
</evidence>
<comment type="caution">
    <text evidence="1">The sequence shown here is derived from an EMBL/GenBank/DDBJ whole genome shotgun (WGS) entry which is preliminary data.</text>
</comment>
<accession>A0ABP1Q588</accession>
<protein>
    <recommendedName>
        <fullName evidence="3">Secreted protein</fullName>
    </recommendedName>
</protein>
<evidence type="ECO:0008006" key="3">
    <source>
        <dbReference type="Google" id="ProtNLM"/>
    </source>
</evidence>
<sequence length="119" mass="13212">MYLFVRCLPPTSGFSWLVVSAECIYSRCFVYCSCKFTIFDWFDDTSNTDRSFTFRTKPSCPGKIVSTLEFHLVGGGLSSFRNTLRWNLIDLTAASHKPPSCGAAGGLNAHVIPNSEHCC</sequence>
<reference evidence="1 2" key="1">
    <citation type="submission" date="2024-08" db="EMBL/GenBank/DDBJ databases">
        <authorList>
            <person name="Cucini C."/>
            <person name="Frati F."/>
        </authorList>
    </citation>
    <scope>NUCLEOTIDE SEQUENCE [LARGE SCALE GENOMIC DNA]</scope>
</reference>
<evidence type="ECO:0000313" key="1">
    <source>
        <dbReference type="EMBL" id="CAL8087298.1"/>
    </source>
</evidence>
<keyword evidence="2" id="KW-1185">Reference proteome</keyword>
<name>A0ABP1Q588_9HEXA</name>
<dbReference type="Proteomes" id="UP001642540">
    <property type="component" value="Unassembled WGS sequence"/>
</dbReference>
<dbReference type="EMBL" id="CAXLJM020000020">
    <property type="protein sequence ID" value="CAL8087298.1"/>
    <property type="molecule type" value="Genomic_DNA"/>
</dbReference>
<proteinExistence type="predicted"/>
<gene>
    <name evidence="1" type="ORF">ODALV1_LOCUS6691</name>
</gene>
<organism evidence="1 2">
    <name type="scientific">Orchesella dallaii</name>
    <dbReference type="NCBI Taxonomy" id="48710"/>
    <lineage>
        <taxon>Eukaryota</taxon>
        <taxon>Metazoa</taxon>
        <taxon>Ecdysozoa</taxon>
        <taxon>Arthropoda</taxon>
        <taxon>Hexapoda</taxon>
        <taxon>Collembola</taxon>
        <taxon>Entomobryomorpha</taxon>
        <taxon>Entomobryoidea</taxon>
        <taxon>Orchesellidae</taxon>
        <taxon>Orchesellinae</taxon>
        <taxon>Orchesella</taxon>
    </lineage>
</organism>